<dbReference type="Pfam" id="PF07484">
    <property type="entry name" value="Collar"/>
    <property type="match status" value="1"/>
</dbReference>
<dbReference type="Proteomes" id="UP000242313">
    <property type="component" value="Unassembled WGS sequence"/>
</dbReference>
<evidence type="ECO:0000313" key="3">
    <source>
        <dbReference type="EMBL" id="PBK04001.1"/>
    </source>
</evidence>
<name>A0A2A3MGV4_9PSED</name>
<evidence type="ECO:0000313" key="4">
    <source>
        <dbReference type="Proteomes" id="UP000242313"/>
    </source>
</evidence>
<feature type="domain" description="Phage tail fibre protein N-terminal" evidence="2">
    <location>
        <begin position="3"/>
        <end position="148"/>
    </location>
</feature>
<organism evidence="3 4">
    <name type="scientific">Pseudomonas abyssi</name>
    <dbReference type="NCBI Taxonomy" id="170540"/>
    <lineage>
        <taxon>Bacteria</taxon>
        <taxon>Pseudomonadati</taxon>
        <taxon>Pseudomonadota</taxon>
        <taxon>Gammaproteobacteria</taxon>
        <taxon>Pseudomonadales</taxon>
        <taxon>Pseudomonadaceae</taxon>
        <taxon>Pseudomonas</taxon>
    </lineage>
</organism>
<dbReference type="InterPro" id="IPR011083">
    <property type="entry name" value="Phage_tail_collar_dom"/>
</dbReference>
<reference evidence="3 4" key="1">
    <citation type="submission" date="2017-09" db="EMBL/GenBank/DDBJ databases">
        <title>Pseudomonas abyssi sp. nov. isolated from Abyssopelagic Water.</title>
        <authorList>
            <person name="Wei Y."/>
        </authorList>
    </citation>
    <scope>NUCLEOTIDE SEQUENCE [LARGE SCALE GENOMIC DNA]</scope>
    <source>
        <strain evidence="3 4">MT5</strain>
    </source>
</reference>
<comment type="caution">
    <text evidence="3">The sequence shown here is derived from an EMBL/GenBank/DDBJ whole genome shotgun (WGS) entry which is preliminary data.</text>
</comment>
<dbReference type="InterPro" id="IPR037053">
    <property type="entry name" value="Phage_tail_collar_dom_sf"/>
</dbReference>
<feature type="domain" description="Phage tail collar" evidence="1">
    <location>
        <begin position="308"/>
        <end position="365"/>
    </location>
</feature>
<evidence type="ECO:0000259" key="2">
    <source>
        <dbReference type="Pfam" id="PF12571"/>
    </source>
</evidence>
<gene>
    <name evidence="3" type="ORF">CNQ84_11655</name>
</gene>
<dbReference type="PANTHER" id="PTHR35191:SF1">
    <property type="entry name" value="PROPHAGE SIDE TAIL FIBER PROTEIN HOMOLOG STFQ-RELATED"/>
    <property type="match status" value="1"/>
</dbReference>
<dbReference type="InterPro" id="IPR022225">
    <property type="entry name" value="Phage_tail_fibre_N"/>
</dbReference>
<keyword evidence="4" id="KW-1185">Reference proteome</keyword>
<dbReference type="AlphaFoldDB" id="A0A2A3MGV4"/>
<dbReference type="EMBL" id="NTMR01000013">
    <property type="protein sequence ID" value="PBK04001.1"/>
    <property type="molecule type" value="Genomic_DNA"/>
</dbReference>
<dbReference type="InterPro" id="IPR051934">
    <property type="entry name" value="Phage_Tail_Fiber_Structural"/>
</dbReference>
<dbReference type="Gene3D" id="3.90.1340.10">
    <property type="entry name" value="Phage tail collar domain"/>
    <property type="match status" value="1"/>
</dbReference>
<dbReference type="RefSeq" id="WP_096005040.1">
    <property type="nucleotide sequence ID" value="NZ_NTMR01000013.1"/>
</dbReference>
<dbReference type="SUPFAM" id="SSF88874">
    <property type="entry name" value="Receptor-binding domain of short tail fibre protein gp12"/>
    <property type="match status" value="1"/>
</dbReference>
<sequence length="443" mass="47142">MPDFQSIHTDYGLQRMAAAEAAGEPINITEIAVGDGNGNPVEITQDQTTLVRERFRAAVNRVYRDPERDNKYTAELVIPATEGGFTLREIGLFDDQGGLFVVGNLPETYKPVAAEGAFADTIVRFEFLVTNATVVTLQIDPNVAVASQSWIINNITMATLLPGGTTGQVAKKASNADGDIIWSDPGEFNITVDTLEETQTLAAGQTQIDLAVCTTRGLAVYIEGVRINMGAGLAEWAVNPADEDTSLILGKSWPAGSKVLLVQNNPAGSAAPPLERDKNLADVPDKAAGRNHLGVYSKAESDLLCPPGTLAYWPGTTAPSGWLKRNGAAVSRVAYARLFAVLGTRFGAGDGFNTFNLPDDRGEFIRGLDDGRGVDTGRVLGSWQADEFKSHAHPFSAAQAIGGYTDNGGAPDQRVMVSETNTGNAGGAETRPRNRAYLAIIKF</sequence>
<dbReference type="Pfam" id="PF12571">
    <property type="entry name" value="Phage_tail_fib"/>
    <property type="match status" value="1"/>
</dbReference>
<proteinExistence type="predicted"/>
<accession>A0A2A3MGV4</accession>
<protein>
    <submittedName>
        <fullName evidence="3">Phage tail protein</fullName>
    </submittedName>
</protein>
<dbReference type="PANTHER" id="PTHR35191">
    <property type="entry name" value="PROPHAGE SIDE TAIL FIBER PROTEIN HOMOLOG STFQ-RELATED"/>
    <property type="match status" value="1"/>
</dbReference>
<evidence type="ECO:0000259" key="1">
    <source>
        <dbReference type="Pfam" id="PF07484"/>
    </source>
</evidence>